<dbReference type="InterPro" id="IPR039425">
    <property type="entry name" value="RNA_pol_sigma-70-like"/>
</dbReference>
<dbReference type="InterPro" id="IPR013249">
    <property type="entry name" value="RNA_pol_sigma70_r4_t2"/>
</dbReference>
<evidence type="ECO:0000256" key="3">
    <source>
        <dbReference type="ARBA" id="ARBA00023082"/>
    </source>
</evidence>
<dbReference type="InterPro" id="IPR014284">
    <property type="entry name" value="RNA_pol_sigma-70_dom"/>
</dbReference>
<name>A0A0U4EIV7_9BACI</name>
<dbReference type="Pfam" id="PF08281">
    <property type="entry name" value="Sigma70_r4_2"/>
    <property type="match status" value="1"/>
</dbReference>
<evidence type="ECO:0000313" key="10">
    <source>
        <dbReference type="Proteomes" id="UP000050331"/>
    </source>
</evidence>
<dbReference type="KEGG" id="lao:AOX59_18675"/>
<dbReference type="InterPro" id="IPR007627">
    <property type="entry name" value="RNA_pol_sigma70_r2"/>
</dbReference>
<dbReference type="InterPro" id="IPR000838">
    <property type="entry name" value="RNA_pol_sigma70_ECF_CS"/>
</dbReference>
<dbReference type="InterPro" id="IPR036388">
    <property type="entry name" value="WH-like_DNA-bd_sf"/>
</dbReference>
<evidence type="ECO:0000259" key="7">
    <source>
        <dbReference type="Pfam" id="PF04542"/>
    </source>
</evidence>
<protein>
    <recommendedName>
        <fullName evidence="6">RNA polymerase sigma factor</fullName>
    </recommendedName>
</protein>
<dbReference type="CDD" id="cd06171">
    <property type="entry name" value="Sigma70_r4"/>
    <property type="match status" value="1"/>
</dbReference>
<dbReference type="PANTHER" id="PTHR43133">
    <property type="entry name" value="RNA POLYMERASE ECF-TYPE SIGMA FACTO"/>
    <property type="match status" value="1"/>
</dbReference>
<dbReference type="GO" id="GO:0003677">
    <property type="term" value="F:DNA binding"/>
    <property type="evidence" value="ECO:0007669"/>
    <property type="project" value="UniProtKB-KW"/>
</dbReference>
<dbReference type="STRING" id="1472767.AOX59_18675"/>
<keyword evidence="10" id="KW-1185">Reference proteome</keyword>
<dbReference type="Gene3D" id="1.10.1740.10">
    <property type="match status" value="1"/>
</dbReference>
<dbReference type="OrthoDB" id="9784984at2"/>
<dbReference type="PANTHER" id="PTHR43133:SF51">
    <property type="entry name" value="RNA POLYMERASE SIGMA FACTOR"/>
    <property type="match status" value="1"/>
</dbReference>
<dbReference type="InterPro" id="IPR013324">
    <property type="entry name" value="RNA_pol_sigma_r3/r4-like"/>
</dbReference>
<dbReference type="GO" id="GO:0006950">
    <property type="term" value="P:response to stress"/>
    <property type="evidence" value="ECO:0007669"/>
    <property type="project" value="UniProtKB-ARBA"/>
</dbReference>
<dbReference type="GO" id="GO:0016987">
    <property type="term" value="F:sigma factor activity"/>
    <property type="evidence" value="ECO:0007669"/>
    <property type="project" value="UniProtKB-KW"/>
</dbReference>
<gene>
    <name evidence="9" type="ORF">AOX59_18675</name>
</gene>
<dbReference type="Gene3D" id="1.10.10.10">
    <property type="entry name" value="Winged helix-like DNA-binding domain superfamily/Winged helix DNA-binding domain"/>
    <property type="match status" value="1"/>
</dbReference>
<dbReference type="AlphaFoldDB" id="A0A0U4EIV7"/>
<accession>A0A0U4EIV7</accession>
<sequence length="186" mass="21844">MDDLIEASRSGDTLSFNKLIDYYSPTVERFAFQIGVTYHDVPDVTQEVFIRIYRFLDQFDGKSFTSWLYKVTLNVVRDYHRKQTSWFNKFSRIKHAGKDLIHSNNSVESQILKNEEDQILYSCIQQLDKKYRIPIVLYYFHDLSYDEISQVTGVKLSTVKVRMLRGKNKLKNLLTDQQNEGGISHG</sequence>
<dbReference type="InterPro" id="IPR013325">
    <property type="entry name" value="RNA_pol_sigma_r2"/>
</dbReference>
<evidence type="ECO:0000256" key="2">
    <source>
        <dbReference type="ARBA" id="ARBA00023015"/>
    </source>
</evidence>
<dbReference type="PROSITE" id="PS01063">
    <property type="entry name" value="SIGMA70_ECF"/>
    <property type="match status" value="1"/>
</dbReference>
<evidence type="ECO:0000313" key="9">
    <source>
        <dbReference type="EMBL" id="ALX50425.1"/>
    </source>
</evidence>
<reference evidence="9 10" key="1">
    <citation type="submission" date="2016-01" db="EMBL/GenBank/DDBJ databases">
        <title>Complete genome sequence of strain Lentibacillus amyloliquefaciens LAM0015T isolated from saline sediment.</title>
        <authorList>
            <person name="Wang J.-L."/>
            <person name="He M.-X."/>
        </authorList>
    </citation>
    <scope>NUCLEOTIDE SEQUENCE [LARGE SCALE GENOMIC DNA]</scope>
    <source>
        <strain evidence="9 10">LAM0015</strain>
    </source>
</reference>
<feature type="domain" description="RNA polymerase sigma factor 70 region 4 type 2" evidence="8">
    <location>
        <begin position="118"/>
        <end position="170"/>
    </location>
</feature>
<organism evidence="9 10">
    <name type="scientific">Lentibacillus amyloliquefaciens</name>
    <dbReference type="NCBI Taxonomy" id="1472767"/>
    <lineage>
        <taxon>Bacteria</taxon>
        <taxon>Bacillati</taxon>
        <taxon>Bacillota</taxon>
        <taxon>Bacilli</taxon>
        <taxon>Bacillales</taxon>
        <taxon>Bacillaceae</taxon>
        <taxon>Lentibacillus</taxon>
    </lineage>
</organism>
<dbReference type="GO" id="GO:0006352">
    <property type="term" value="P:DNA-templated transcription initiation"/>
    <property type="evidence" value="ECO:0007669"/>
    <property type="project" value="InterPro"/>
</dbReference>
<feature type="domain" description="RNA polymerase sigma-70 region 2" evidence="7">
    <location>
        <begin position="19"/>
        <end position="84"/>
    </location>
</feature>
<evidence type="ECO:0000256" key="6">
    <source>
        <dbReference type="RuleBase" id="RU000716"/>
    </source>
</evidence>
<dbReference type="Proteomes" id="UP000050331">
    <property type="component" value="Chromosome"/>
</dbReference>
<proteinExistence type="inferred from homology"/>
<dbReference type="SUPFAM" id="SSF88659">
    <property type="entry name" value="Sigma3 and sigma4 domains of RNA polymerase sigma factors"/>
    <property type="match status" value="1"/>
</dbReference>
<evidence type="ECO:0000256" key="5">
    <source>
        <dbReference type="ARBA" id="ARBA00023163"/>
    </source>
</evidence>
<evidence type="ECO:0000256" key="1">
    <source>
        <dbReference type="ARBA" id="ARBA00010641"/>
    </source>
</evidence>
<dbReference type="EMBL" id="CP013862">
    <property type="protein sequence ID" value="ALX50425.1"/>
    <property type="molecule type" value="Genomic_DNA"/>
</dbReference>
<keyword evidence="4 6" id="KW-0238">DNA-binding</keyword>
<comment type="similarity">
    <text evidence="1 6">Belongs to the sigma-70 factor family. ECF subfamily.</text>
</comment>
<keyword evidence="5 6" id="KW-0804">Transcription</keyword>
<dbReference type="SUPFAM" id="SSF88946">
    <property type="entry name" value="Sigma2 domain of RNA polymerase sigma factors"/>
    <property type="match status" value="1"/>
</dbReference>
<keyword evidence="3 6" id="KW-0731">Sigma factor</keyword>
<evidence type="ECO:0000259" key="8">
    <source>
        <dbReference type="Pfam" id="PF08281"/>
    </source>
</evidence>
<dbReference type="Pfam" id="PF04542">
    <property type="entry name" value="Sigma70_r2"/>
    <property type="match status" value="1"/>
</dbReference>
<dbReference type="NCBIfam" id="TIGR02937">
    <property type="entry name" value="sigma70-ECF"/>
    <property type="match status" value="1"/>
</dbReference>
<dbReference type="RefSeq" id="WP_068447928.1">
    <property type="nucleotide sequence ID" value="NZ_CP013862.1"/>
</dbReference>
<evidence type="ECO:0000256" key="4">
    <source>
        <dbReference type="ARBA" id="ARBA00023125"/>
    </source>
</evidence>
<keyword evidence="2 6" id="KW-0805">Transcription regulation</keyword>